<evidence type="ECO:0000256" key="1">
    <source>
        <dbReference type="ARBA" id="ARBA00006252"/>
    </source>
</evidence>
<dbReference type="NCBIfam" id="NF007280">
    <property type="entry name" value="PRK09739.1"/>
    <property type="match status" value="1"/>
</dbReference>
<keyword evidence="2" id="KW-0560">Oxidoreductase</keyword>
<dbReference type="SUPFAM" id="SSF52218">
    <property type="entry name" value="Flavoproteins"/>
    <property type="match status" value="1"/>
</dbReference>
<dbReference type="GeneID" id="89953879"/>
<sequence>MKVLIVLAHPRENSLVHSIKKKFEQGLVDSGHQVTTLDLFKVGFDPVLREEDEPHYDREEQVFSEQVNTEMERINQHDALVFVFPLYWSNMPAIMKGYLDRVFNLGFAYAPWGSTTMKVKKVFFMITTGASEALLNKRDHIPFLKYYFNEVVAGYCKIENSRVKLFDDAHNTDLAINNHLPRAYQEGLEFDKW</sequence>
<dbReference type="InterPro" id="IPR029039">
    <property type="entry name" value="Flavoprotein-like_sf"/>
</dbReference>
<evidence type="ECO:0000313" key="5">
    <source>
        <dbReference type="Proteomes" id="UP001304243"/>
    </source>
</evidence>
<gene>
    <name evidence="4" type="primary">YPD1</name>
    <name evidence="4" type="ORF">ATC70_010193</name>
</gene>
<accession>A0AAN7HPT3</accession>
<reference evidence="4 5" key="1">
    <citation type="submission" date="2022-11" db="EMBL/GenBank/DDBJ databases">
        <title>Mucor velutinosus strain NIH1002 WGS.</title>
        <authorList>
            <person name="Subramanian P."/>
            <person name="Mullikin J.C."/>
            <person name="Segre J.A."/>
            <person name="Zelazny A.M."/>
        </authorList>
    </citation>
    <scope>NUCLEOTIDE SEQUENCE [LARGE SCALE GENOMIC DNA]</scope>
    <source>
        <strain evidence="4 5">NIH1002</strain>
    </source>
</reference>
<dbReference type="EMBL" id="JASEJX010000012">
    <property type="protein sequence ID" value="KAK4519949.1"/>
    <property type="molecule type" value="Genomic_DNA"/>
</dbReference>
<protein>
    <submittedName>
        <fullName evidence="4">Phosphorelay intermediate protein</fullName>
    </submittedName>
</protein>
<dbReference type="AlphaFoldDB" id="A0AAN7HPT3"/>
<feature type="domain" description="Flavodoxin-like fold" evidence="3">
    <location>
        <begin position="1"/>
        <end position="171"/>
    </location>
</feature>
<dbReference type="RefSeq" id="XP_064686615.1">
    <property type="nucleotide sequence ID" value="XM_064829413.1"/>
</dbReference>
<comment type="similarity">
    <text evidence="1">Belongs to the NAD(P)H dehydrogenase (quinone) family.</text>
</comment>
<proteinExistence type="inferred from homology"/>
<dbReference type="Gene3D" id="3.40.50.360">
    <property type="match status" value="1"/>
</dbReference>
<evidence type="ECO:0000313" key="4">
    <source>
        <dbReference type="EMBL" id="KAK4519949.1"/>
    </source>
</evidence>
<dbReference type="PANTHER" id="PTHR10204">
    <property type="entry name" value="NAD P H OXIDOREDUCTASE-RELATED"/>
    <property type="match status" value="1"/>
</dbReference>
<dbReference type="PANTHER" id="PTHR10204:SF34">
    <property type="entry name" value="NAD(P)H DEHYDROGENASE [QUINONE] 1 ISOFORM 1"/>
    <property type="match status" value="1"/>
</dbReference>
<dbReference type="InterPro" id="IPR051545">
    <property type="entry name" value="NAD(P)H_dehydrogenase_qn"/>
</dbReference>
<comment type="caution">
    <text evidence="4">The sequence shown here is derived from an EMBL/GenBank/DDBJ whole genome shotgun (WGS) entry which is preliminary data.</text>
</comment>
<dbReference type="Proteomes" id="UP001304243">
    <property type="component" value="Unassembled WGS sequence"/>
</dbReference>
<organism evidence="4 5">
    <name type="scientific">Mucor velutinosus</name>
    <dbReference type="NCBI Taxonomy" id="708070"/>
    <lineage>
        <taxon>Eukaryota</taxon>
        <taxon>Fungi</taxon>
        <taxon>Fungi incertae sedis</taxon>
        <taxon>Mucoromycota</taxon>
        <taxon>Mucoromycotina</taxon>
        <taxon>Mucoromycetes</taxon>
        <taxon>Mucorales</taxon>
        <taxon>Mucorineae</taxon>
        <taxon>Mucoraceae</taxon>
        <taxon>Mucor</taxon>
    </lineage>
</organism>
<name>A0AAN7HPT3_9FUNG</name>
<dbReference type="InterPro" id="IPR003680">
    <property type="entry name" value="Flavodoxin_fold"/>
</dbReference>
<dbReference type="Pfam" id="PF02525">
    <property type="entry name" value="Flavodoxin_2"/>
    <property type="match status" value="1"/>
</dbReference>
<dbReference type="GO" id="GO:0005829">
    <property type="term" value="C:cytosol"/>
    <property type="evidence" value="ECO:0007669"/>
    <property type="project" value="TreeGrafter"/>
</dbReference>
<keyword evidence="5" id="KW-1185">Reference proteome</keyword>
<evidence type="ECO:0000256" key="2">
    <source>
        <dbReference type="ARBA" id="ARBA00023002"/>
    </source>
</evidence>
<dbReference type="GO" id="GO:0003955">
    <property type="term" value="F:NAD(P)H dehydrogenase (quinone) activity"/>
    <property type="evidence" value="ECO:0007669"/>
    <property type="project" value="TreeGrafter"/>
</dbReference>
<evidence type="ECO:0000259" key="3">
    <source>
        <dbReference type="Pfam" id="PF02525"/>
    </source>
</evidence>